<evidence type="ECO:0000313" key="2">
    <source>
        <dbReference type="Proteomes" id="UP000287410"/>
    </source>
</evidence>
<dbReference type="Proteomes" id="UP000287410">
    <property type="component" value="Unassembled WGS sequence"/>
</dbReference>
<reference evidence="1 2" key="1">
    <citation type="journal article" date="2018" name="Front. Microbiol.">
        <title>Genome-Based Analysis Reveals the Taxonomy and Diversity of the Family Idiomarinaceae.</title>
        <authorList>
            <person name="Liu Y."/>
            <person name="Lai Q."/>
            <person name="Shao Z."/>
        </authorList>
    </citation>
    <scope>NUCLEOTIDE SEQUENCE [LARGE SCALE GENOMIC DNA]</scope>
    <source>
        <strain evidence="1 2">GBSy1</strain>
    </source>
</reference>
<keyword evidence="2" id="KW-1185">Reference proteome</keyword>
<protein>
    <submittedName>
        <fullName evidence="1">DUF1415 domain-containing protein</fullName>
    </submittedName>
</protein>
<comment type="caution">
    <text evidence="1">The sequence shown here is derived from an EMBL/GenBank/DDBJ whole genome shotgun (WGS) entry which is preliminary data.</text>
</comment>
<accession>A0ABY0C382</accession>
<dbReference type="InterPro" id="IPR009858">
    <property type="entry name" value="DUF1415"/>
</dbReference>
<sequence length="210" mass="23928">MRPTPQILRFRSILPKILSSSDSEAIAKTRHWVEAFIVPLNICPFARREVERASIRYQPLAFSSDDEFYDALLAELNLLQDDSELETTLLILPQLDDSFEAFLNTAGYAEQIIALEGFTGTYQVAHFHPEYIFADSDQSDAANYTNRAPHACLHLLREASLERAIRAHKQADQIPADNIKKLRQLGLDKMQQQFLALCEAPKKHENENTD</sequence>
<evidence type="ECO:0000313" key="1">
    <source>
        <dbReference type="EMBL" id="RUO32214.1"/>
    </source>
</evidence>
<gene>
    <name evidence="1" type="ORF">CWE12_04340</name>
</gene>
<name>A0ABY0C382_9GAMM</name>
<dbReference type="Pfam" id="PF07209">
    <property type="entry name" value="DUF1415"/>
    <property type="match status" value="1"/>
</dbReference>
<dbReference type="EMBL" id="PIPN01000001">
    <property type="protein sequence ID" value="RUO32214.1"/>
    <property type="molecule type" value="Genomic_DNA"/>
</dbReference>
<proteinExistence type="predicted"/>
<organism evidence="1 2">
    <name type="scientific">Aliidiomarina sedimenti</name>
    <dbReference type="NCBI Taxonomy" id="1933879"/>
    <lineage>
        <taxon>Bacteria</taxon>
        <taxon>Pseudomonadati</taxon>
        <taxon>Pseudomonadota</taxon>
        <taxon>Gammaproteobacteria</taxon>
        <taxon>Alteromonadales</taxon>
        <taxon>Idiomarinaceae</taxon>
        <taxon>Aliidiomarina</taxon>
    </lineage>
</organism>